<evidence type="ECO:0000256" key="2">
    <source>
        <dbReference type="ARBA" id="ARBA00022559"/>
    </source>
</evidence>
<dbReference type="RefSeq" id="WP_011125373.1">
    <property type="nucleotide sequence ID" value="NC_005042.1"/>
</dbReference>
<dbReference type="InterPro" id="IPR036249">
    <property type="entry name" value="Thioredoxin-like_sf"/>
</dbReference>
<dbReference type="AlphaFoldDB" id="Q7VB77"/>
<reference evidence="6 7" key="1">
    <citation type="journal article" date="2003" name="Proc. Natl. Acad. Sci. U.S.A.">
        <title>Genome sequence of the cyanobacterium Prochlorococcus marinus SS120, a nearly minimal oxyphototrophic genome.</title>
        <authorList>
            <person name="Dufresne A."/>
            <person name="Salanoubat M."/>
            <person name="Partensky F."/>
            <person name="Artiguenave F."/>
            <person name="Axmann I.M."/>
            <person name="Barbe V."/>
            <person name="Duprat S."/>
            <person name="Galperin M.Y."/>
            <person name="Koonin E.V."/>
            <person name="Le Gall F."/>
            <person name="Makarova K.S."/>
            <person name="Ostrowski M."/>
            <person name="Oztas S."/>
            <person name="Robert C."/>
            <person name="Rogozin I.B."/>
            <person name="Scanlan D.J."/>
            <person name="Tandeau de Marsac N."/>
            <person name="Weissenbach J."/>
            <person name="Wincker P."/>
            <person name="Wolf Y.I."/>
            <person name="Hess W.R."/>
        </authorList>
    </citation>
    <scope>NUCLEOTIDE SEQUENCE [LARGE SCALE GENOMIC DNA]</scope>
    <source>
        <strain evidence="7">SARG / CCMP1375 / SS120</strain>
    </source>
</reference>
<evidence type="ECO:0000313" key="6">
    <source>
        <dbReference type="EMBL" id="AAQ00266.1"/>
    </source>
</evidence>
<accession>Q7VB77</accession>
<evidence type="ECO:0000256" key="1">
    <source>
        <dbReference type="ARBA" id="ARBA00006926"/>
    </source>
</evidence>
<dbReference type="KEGG" id="pma:Pro_1221"/>
<dbReference type="InterPro" id="IPR000889">
    <property type="entry name" value="Glutathione_peroxidase"/>
</dbReference>
<dbReference type="PATRIC" id="fig|167539.5.peg.1281"/>
<dbReference type="GO" id="GO:0004601">
    <property type="term" value="F:peroxidase activity"/>
    <property type="evidence" value="ECO:0007669"/>
    <property type="project" value="UniProtKB-KW"/>
</dbReference>
<keyword evidence="7" id="KW-1185">Reference proteome</keyword>
<evidence type="ECO:0000256" key="5">
    <source>
        <dbReference type="RuleBase" id="RU000499"/>
    </source>
</evidence>
<dbReference type="EMBL" id="AE017126">
    <property type="protein sequence ID" value="AAQ00266.1"/>
    <property type="molecule type" value="Genomic_DNA"/>
</dbReference>
<dbReference type="eggNOG" id="COG0386">
    <property type="taxonomic scope" value="Bacteria"/>
</dbReference>
<dbReference type="SUPFAM" id="SSF52833">
    <property type="entry name" value="Thioredoxin-like"/>
    <property type="match status" value="1"/>
</dbReference>
<dbReference type="Pfam" id="PF00255">
    <property type="entry name" value="GSHPx"/>
    <property type="match status" value="1"/>
</dbReference>
<dbReference type="PROSITE" id="PS51355">
    <property type="entry name" value="GLUTATHIONE_PEROXID_3"/>
    <property type="match status" value="1"/>
</dbReference>
<dbReference type="InterPro" id="IPR029759">
    <property type="entry name" value="GPX_AS"/>
</dbReference>
<protein>
    <recommendedName>
        <fullName evidence="5">Glutathione peroxidase</fullName>
    </recommendedName>
</protein>
<keyword evidence="3 5" id="KW-0560">Oxidoreductase</keyword>
<dbReference type="OrthoDB" id="9789406at2"/>
<evidence type="ECO:0000256" key="4">
    <source>
        <dbReference type="PIRSR" id="PIRSR000303-1"/>
    </source>
</evidence>
<dbReference type="PRINTS" id="PR01011">
    <property type="entry name" value="GLUTPROXDASE"/>
</dbReference>
<organism evidence="6 7">
    <name type="scientific">Prochlorococcus marinus (strain SARG / CCMP1375 / SS120)</name>
    <dbReference type="NCBI Taxonomy" id="167539"/>
    <lineage>
        <taxon>Bacteria</taxon>
        <taxon>Bacillati</taxon>
        <taxon>Cyanobacteriota</taxon>
        <taxon>Cyanophyceae</taxon>
        <taxon>Synechococcales</taxon>
        <taxon>Prochlorococcaceae</taxon>
        <taxon>Prochlorococcus</taxon>
    </lineage>
</organism>
<proteinExistence type="inferred from homology"/>
<dbReference type="PANTHER" id="PTHR11592">
    <property type="entry name" value="GLUTATHIONE PEROXIDASE"/>
    <property type="match status" value="1"/>
</dbReference>
<dbReference type="PIRSF" id="PIRSF000303">
    <property type="entry name" value="Glutathion_perox"/>
    <property type="match status" value="1"/>
</dbReference>
<gene>
    <name evidence="6" type="primary">ctuE</name>
    <name evidence="6" type="ordered locus">Pro_1221</name>
</gene>
<feature type="active site" evidence="4">
    <location>
        <position position="37"/>
    </location>
</feature>
<sequence length="159" mass="17566">MLINVKETVVETADGEKKNLGDYLGNVLLIVNVASLCGNTPQYKGLEKLFEKYKKNGFCVLAFPCNDFAGQEPGTIEEIKEFCSVKYGTTFEIFNKVHAKGLTTEPYTTLNKVEPKGDVSWNFEKFLVGKDGNVIARFEPSVEPSSEELITAIEVALSS</sequence>
<keyword evidence="2 5" id="KW-0575">Peroxidase</keyword>
<name>Q7VB77_PROMA</name>
<dbReference type="STRING" id="167539.Pro_1221"/>
<dbReference type="PROSITE" id="PS00460">
    <property type="entry name" value="GLUTATHIONE_PEROXID_1"/>
    <property type="match status" value="1"/>
</dbReference>
<dbReference type="GO" id="GO:0034599">
    <property type="term" value="P:cellular response to oxidative stress"/>
    <property type="evidence" value="ECO:0007669"/>
    <property type="project" value="TreeGrafter"/>
</dbReference>
<dbReference type="Gene3D" id="3.40.30.10">
    <property type="entry name" value="Glutaredoxin"/>
    <property type="match status" value="1"/>
</dbReference>
<dbReference type="PANTHER" id="PTHR11592:SF78">
    <property type="entry name" value="GLUTATHIONE PEROXIDASE"/>
    <property type="match status" value="1"/>
</dbReference>
<dbReference type="HOGENOM" id="CLU_029507_1_2_3"/>
<dbReference type="EnsemblBacteria" id="AAQ00266">
    <property type="protein sequence ID" value="AAQ00266"/>
    <property type="gene ID" value="Pro_1221"/>
</dbReference>
<dbReference type="Proteomes" id="UP000001420">
    <property type="component" value="Chromosome"/>
</dbReference>
<evidence type="ECO:0000313" key="7">
    <source>
        <dbReference type="Proteomes" id="UP000001420"/>
    </source>
</evidence>
<evidence type="ECO:0000256" key="3">
    <source>
        <dbReference type="ARBA" id="ARBA00023002"/>
    </source>
</evidence>
<dbReference type="CDD" id="cd00340">
    <property type="entry name" value="GSH_Peroxidase"/>
    <property type="match status" value="1"/>
</dbReference>
<comment type="similarity">
    <text evidence="1 5">Belongs to the glutathione peroxidase family.</text>
</comment>